<evidence type="ECO:0000313" key="1">
    <source>
        <dbReference type="EMBL" id="NYT74232.1"/>
    </source>
</evidence>
<dbReference type="RefSeq" id="WP_180094462.1">
    <property type="nucleotide sequence ID" value="NZ_JACCGK010000016.1"/>
</dbReference>
<name>A0A7Z0NA43_9GAMM</name>
<gene>
    <name evidence="1" type="ORF">HZU72_17615</name>
</gene>
<keyword evidence="2" id="KW-1185">Reference proteome</keyword>
<protein>
    <submittedName>
        <fullName evidence="1">Uncharacterized protein</fullName>
    </submittedName>
</protein>
<sequence>MGKPVTYQTTLGSKMAERAEADALAADHELRTLAKEFESAAQGFFADEQTVSAKGFVGACFRARRAWSEYTGEPLI</sequence>
<dbReference type="EMBL" id="JACCGK010000016">
    <property type="protein sequence ID" value="NYT74232.1"/>
    <property type="molecule type" value="Genomic_DNA"/>
</dbReference>
<comment type="caution">
    <text evidence="1">The sequence shown here is derived from an EMBL/GenBank/DDBJ whole genome shotgun (WGS) entry which is preliminary data.</text>
</comment>
<dbReference type="AlphaFoldDB" id="A0A7Z0NA43"/>
<evidence type="ECO:0000313" key="2">
    <source>
        <dbReference type="Proteomes" id="UP000520876"/>
    </source>
</evidence>
<proteinExistence type="predicted"/>
<dbReference type="Proteomes" id="UP000520876">
    <property type="component" value="Unassembled WGS sequence"/>
</dbReference>
<accession>A0A7Z0NA43</accession>
<reference evidence="1 2" key="1">
    <citation type="submission" date="2020-07" db="EMBL/GenBank/DDBJ databases">
        <title>Halomonas sp. QX-2 draft genome sequence.</title>
        <authorList>
            <person name="Qiu X."/>
        </authorList>
    </citation>
    <scope>NUCLEOTIDE SEQUENCE [LARGE SCALE GENOMIC DNA]</scope>
    <source>
        <strain evidence="1 2">QX-2</strain>
    </source>
</reference>
<organism evidence="1 2">
    <name type="scientific">Vreelandella sedimenti</name>
    <dbReference type="NCBI Taxonomy" id="2729618"/>
    <lineage>
        <taxon>Bacteria</taxon>
        <taxon>Pseudomonadati</taxon>
        <taxon>Pseudomonadota</taxon>
        <taxon>Gammaproteobacteria</taxon>
        <taxon>Oceanospirillales</taxon>
        <taxon>Halomonadaceae</taxon>
        <taxon>Vreelandella</taxon>
    </lineage>
</organism>